<dbReference type="InterPro" id="IPR012341">
    <property type="entry name" value="6hp_glycosidase-like_sf"/>
</dbReference>
<evidence type="ECO:0000259" key="2">
    <source>
        <dbReference type="Pfam" id="PF19291"/>
    </source>
</evidence>
<dbReference type="Pfam" id="PF00723">
    <property type="entry name" value="Glyco_hydro_15"/>
    <property type="match status" value="1"/>
</dbReference>
<dbReference type="GO" id="GO:0015927">
    <property type="term" value="F:trehalase activity"/>
    <property type="evidence" value="ECO:0007669"/>
    <property type="project" value="TreeGrafter"/>
</dbReference>
<dbReference type="AlphaFoldDB" id="A0A0X3X0E7"/>
<dbReference type="PANTHER" id="PTHR31616">
    <property type="entry name" value="TREHALASE"/>
    <property type="match status" value="1"/>
</dbReference>
<dbReference type="Proteomes" id="UP000053413">
    <property type="component" value="Unassembled WGS sequence"/>
</dbReference>
<proteinExistence type="predicted"/>
<dbReference type="InterPro" id="IPR008928">
    <property type="entry name" value="6-hairpin_glycosidase_sf"/>
</dbReference>
<dbReference type="SUPFAM" id="SSF48208">
    <property type="entry name" value="Six-hairpin glycosidases"/>
    <property type="match status" value="1"/>
</dbReference>
<organism evidence="3 4">
    <name type="scientific">Streptomyces violaceusniger</name>
    <dbReference type="NCBI Taxonomy" id="68280"/>
    <lineage>
        <taxon>Bacteria</taxon>
        <taxon>Bacillati</taxon>
        <taxon>Actinomycetota</taxon>
        <taxon>Actinomycetes</taxon>
        <taxon>Kitasatosporales</taxon>
        <taxon>Streptomycetaceae</taxon>
        <taxon>Streptomyces</taxon>
        <taxon>Streptomyces violaceusniger group</taxon>
    </lineage>
</organism>
<keyword evidence="3" id="KW-0378">Hydrolase</keyword>
<dbReference type="EMBL" id="LLZJ01000133">
    <property type="protein sequence ID" value="KUL62579.1"/>
    <property type="molecule type" value="Genomic_DNA"/>
</dbReference>
<evidence type="ECO:0000313" key="4">
    <source>
        <dbReference type="Proteomes" id="UP000053413"/>
    </source>
</evidence>
<dbReference type="InterPro" id="IPR011613">
    <property type="entry name" value="GH15-like"/>
</dbReference>
<dbReference type="Pfam" id="PF19291">
    <property type="entry name" value="TREH_N"/>
    <property type="match status" value="1"/>
</dbReference>
<dbReference type="Gene3D" id="1.50.10.10">
    <property type="match status" value="1"/>
</dbReference>
<dbReference type="GO" id="GO:0005993">
    <property type="term" value="P:trehalose catabolic process"/>
    <property type="evidence" value="ECO:0007669"/>
    <property type="project" value="TreeGrafter"/>
</dbReference>
<evidence type="ECO:0000313" key="3">
    <source>
        <dbReference type="EMBL" id="KUL62579.1"/>
    </source>
</evidence>
<protein>
    <submittedName>
        <fullName evidence="3">Glycoside hydrolase</fullName>
    </submittedName>
</protein>
<comment type="caution">
    <text evidence="3">The sequence shown here is derived from an EMBL/GenBank/DDBJ whole genome shotgun (WGS) entry which is preliminary data.</text>
</comment>
<dbReference type="OrthoDB" id="3902805at2"/>
<accession>A0A0X3X0E7</accession>
<sequence length="606" mass="65685">MTRVHRPGETPRYPPQDLGSYALLADGERGALVGPRGEVCWLCAPRWHDDAVFAALIGGGGLYAVTPAERFVPGGAYEDGSLIWRSRWVTRSGIVECRDALAFPGETGRLVLLRRIVAREGPARVQVVLHPVAGYGREPMREMRRGASGEWRARLGGLALRWSGAEDARPAGEGGDGCRFTLELDLAEGQRRDLVLELGAGPLRTPTVDPGRAWAATERAWASAVPGLGDTVAVRDARQAYAVLRGMTSADGGMVAAATTSLPERAEEGRNYDYRYVWIRDQSYAGQAVAATAPGPLLDDAVRFAMARLHADGPDLSPAYTVDGHPVPDQRPLDLPGYPGGSDRIGNHVNRQFQLDCFGEALLLLAAAAEHGRLDGDGWAAAGIAADAIRRRWREADAGIWELDNRAWTHSRLICAAGLRRIADAAHRGPSAHEWSSLADAIVADTARRALHPDGRWQRSPDDPSLDAALLLPPLRGLLPADDPRTRATLRAYTAELTDGFYAYRFRHDERPLNEAEGAFLLCGFVVALAEHQQGHEIDAYRWFERNRGACGAPGLYAEEYDVAQRRLLGNLPQAFVHALMLEASARLAGPATTPGKPPRPTKAAP</sequence>
<reference evidence="4" key="1">
    <citation type="submission" date="2015-10" db="EMBL/GenBank/DDBJ databases">
        <authorList>
            <person name="Ju K.-S."/>
            <person name="Doroghazi J.R."/>
            <person name="Metcalf W.W."/>
        </authorList>
    </citation>
    <scope>NUCLEOTIDE SEQUENCE [LARGE SCALE GENOMIC DNA]</scope>
    <source>
        <strain evidence="4">NRRL F-8817</strain>
    </source>
</reference>
<dbReference type="InterPro" id="IPR045582">
    <property type="entry name" value="Trehalase-like_N"/>
</dbReference>
<dbReference type="RefSeq" id="WP_059143871.1">
    <property type="nucleotide sequence ID" value="NZ_LLZJ01000133.1"/>
</dbReference>
<gene>
    <name evidence="3" type="ORF">ADL28_12815</name>
</gene>
<feature type="domain" description="GH15-like" evidence="1">
    <location>
        <begin position="250"/>
        <end position="585"/>
    </location>
</feature>
<feature type="domain" description="Trehalase-like N-terminal" evidence="2">
    <location>
        <begin position="21"/>
        <end position="141"/>
    </location>
</feature>
<evidence type="ECO:0000259" key="1">
    <source>
        <dbReference type="Pfam" id="PF00723"/>
    </source>
</evidence>
<name>A0A0X3X0E7_STRVO</name>
<dbReference type="PANTHER" id="PTHR31616:SF10">
    <property type="entry name" value="TREHALASE"/>
    <property type="match status" value="1"/>
</dbReference>